<dbReference type="Proteomes" id="UP000273807">
    <property type="component" value="Unassembled WGS sequence"/>
</dbReference>
<keyword evidence="2" id="KW-0815">Transposition</keyword>
<gene>
    <name evidence="7" type="ORF">D7003_18730</name>
</gene>
<organism evidence="7 8">
    <name type="scientific">Arthrobacter oryzae</name>
    <dbReference type="NCBI Taxonomy" id="409290"/>
    <lineage>
        <taxon>Bacteria</taxon>
        <taxon>Bacillati</taxon>
        <taxon>Actinomycetota</taxon>
        <taxon>Actinomycetes</taxon>
        <taxon>Micrococcales</taxon>
        <taxon>Micrococcaceae</taxon>
        <taxon>Arthrobacter</taxon>
    </lineage>
</organism>
<evidence type="ECO:0000313" key="8">
    <source>
        <dbReference type="Proteomes" id="UP000273807"/>
    </source>
</evidence>
<feature type="domain" description="Tn3 transposase DDE" evidence="5">
    <location>
        <begin position="596"/>
        <end position="986"/>
    </location>
</feature>
<keyword evidence="4" id="KW-0233">DNA recombination</keyword>
<dbReference type="OrthoDB" id="3538665at2"/>
<dbReference type="GO" id="GO:0004803">
    <property type="term" value="F:transposase activity"/>
    <property type="evidence" value="ECO:0007669"/>
    <property type="project" value="InterPro"/>
</dbReference>
<dbReference type="InterPro" id="IPR047653">
    <property type="entry name" value="Tn3-like_transpos"/>
</dbReference>
<dbReference type="RefSeq" id="WP_123256926.1">
    <property type="nucleotide sequence ID" value="NZ_RBED01000144.1"/>
</dbReference>
<sequence>MNDEDGYGRFGVYSRVELERFFHLDDEDRRLIAARRRDYNRLGFTLQVVTVRHLGMFLPDPLDVPPKLVEYLAEQLGIEDPSCVKRYTDREKTRLEHAWEIQREYGLTPFADVEPELTAWIADQAWLTGEGPKAIFSGAVAWLRGRQALLPAGVTTLERMVAAGREAADQRLWQQLTSPLTPPTSGALLRLLDVPDAGKQRVNDLDRLRKGLFRTSSKGMVAALNRVADLVAVGAGSLDVSAVPPRRLLGLATHGIAGKTTLLRRMSREHRLAVLVATVLALSARATDDALELFDLVMTTELLSKAERESKDEKLRRYPRVSRNAGKLAAAVTVLLEMSEVKPDISLEMVWDLIENAVTKSELRAAVAVIDELVPADDAELNGQRLEELAGRLATVRPFLPLMMRTIEFGATADGAPVLKAMKTLADLLTTKTKLPATWLDARKVDHDLIGGGWKRLVYREGRPPETVDRAAYTLCLLEQFHRHLKHRNIFALTSLRWRDPRAQLLSGEVWEQARDAGMNALDLPVEPRPLLAEHAARLDEMYREVASRLDADTPATIDEDGKLHVAALVAVADPPSLIDLRRRVERMMPKIDLPELVLEVMSWHPGFIEAFTHVSGNEARVADLGLSVAAVLCSYAMNVGFGPVTSPGVEALTRDRLHHVDQNYVRFDTLAAANTVLVQAQAEIGLAQAWGGGLVASVDGMRFVVPVRTIHARPNPKYFGRKRGITWLNMLNDQSAGLSAQVLRGTPRDSLHTVDVVLSQQGGKVPEVIITDTGSYSDIVFGLLHLVGRQYRPELANLPDQRLWRVDPNADYGPLDRAARGRIDVEKITRHWDEMCRIAVSLHSYVVSAHEVTRMISRDGTPTPLGHAIAHFGRIFKTIHILRLADDEPYRREGHGQKNLVEGRHDLARRIFHGKKGEINRAYYEGMEDQLSALGLVLNCVVLWNTIYLDRALDQLRAQGYPVLDADVSRLSAFIRDHIGIDGHYAFHLPDLGGTHRPLRNPDNADDE</sequence>
<proteinExistence type="inferred from homology"/>
<comment type="caution">
    <text evidence="7">The sequence shown here is derived from an EMBL/GenBank/DDBJ whole genome shotgun (WGS) entry which is preliminary data.</text>
</comment>
<dbReference type="Pfam" id="PF01526">
    <property type="entry name" value="DDE_Tnp_Tn3"/>
    <property type="match status" value="1"/>
</dbReference>
<dbReference type="Pfam" id="PF13700">
    <property type="entry name" value="DUF4158"/>
    <property type="match status" value="1"/>
</dbReference>
<reference evidence="7 8" key="1">
    <citation type="submission" date="2018-10" db="EMBL/GenBank/DDBJ databases">
        <title>Genome sequencing of Arthrobacter oryzae TNB02.</title>
        <authorList>
            <person name="Cho Y.-J."/>
            <person name="Cho A."/>
            <person name="Kim O.-S."/>
        </authorList>
    </citation>
    <scope>NUCLEOTIDE SEQUENCE [LARGE SCALE GENOMIC DNA]</scope>
    <source>
        <strain evidence="7 8">TNB02</strain>
    </source>
</reference>
<dbReference type="GO" id="GO:0006313">
    <property type="term" value="P:DNA transposition"/>
    <property type="evidence" value="ECO:0007669"/>
    <property type="project" value="InterPro"/>
</dbReference>
<comment type="similarity">
    <text evidence="1">Belongs to the transposase 7 family.</text>
</comment>
<accession>A0A3N0BL90</accession>
<evidence type="ECO:0000256" key="2">
    <source>
        <dbReference type="ARBA" id="ARBA00022578"/>
    </source>
</evidence>
<dbReference type="NCBIfam" id="NF033527">
    <property type="entry name" value="transpos_Tn3"/>
    <property type="match status" value="1"/>
</dbReference>
<evidence type="ECO:0000256" key="4">
    <source>
        <dbReference type="ARBA" id="ARBA00023172"/>
    </source>
</evidence>
<dbReference type="InterPro" id="IPR002513">
    <property type="entry name" value="Tn3_Tnp_DDE_dom"/>
</dbReference>
<protein>
    <submittedName>
        <fullName evidence="7">Tn3 family transposase</fullName>
    </submittedName>
</protein>
<evidence type="ECO:0000256" key="1">
    <source>
        <dbReference type="ARBA" id="ARBA00009402"/>
    </source>
</evidence>
<evidence type="ECO:0000259" key="5">
    <source>
        <dbReference type="Pfam" id="PF01526"/>
    </source>
</evidence>
<feature type="domain" description="DUF4158" evidence="6">
    <location>
        <begin position="6"/>
        <end position="163"/>
    </location>
</feature>
<dbReference type="GO" id="GO:0003677">
    <property type="term" value="F:DNA binding"/>
    <property type="evidence" value="ECO:0007669"/>
    <property type="project" value="UniProtKB-KW"/>
</dbReference>
<evidence type="ECO:0000256" key="3">
    <source>
        <dbReference type="ARBA" id="ARBA00023125"/>
    </source>
</evidence>
<dbReference type="InterPro" id="IPR025296">
    <property type="entry name" value="DUF4158"/>
</dbReference>
<dbReference type="EMBL" id="RBED01000144">
    <property type="protein sequence ID" value="RNL49191.1"/>
    <property type="molecule type" value="Genomic_DNA"/>
</dbReference>
<keyword evidence="8" id="KW-1185">Reference proteome</keyword>
<keyword evidence="3" id="KW-0238">DNA-binding</keyword>
<evidence type="ECO:0000313" key="7">
    <source>
        <dbReference type="EMBL" id="RNL49191.1"/>
    </source>
</evidence>
<dbReference type="AlphaFoldDB" id="A0A3N0BL90"/>
<evidence type="ECO:0000259" key="6">
    <source>
        <dbReference type="Pfam" id="PF13700"/>
    </source>
</evidence>
<name>A0A3N0BL90_9MICC</name>